<dbReference type="HOGENOM" id="CLU_050259_1_0_1"/>
<feature type="binding site" evidence="12">
    <location>
        <position position="153"/>
    </location>
    <ligand>
        <name>substrate</name>
    </ligand>
</feature>
<name>B8LCA1_THAPS</name>
<evidence type="ECO:0000256" key="7">
    <source>
        <dbReference type="ARBA" id="ARBA00022723"/>
    </source>
</evidence>
<evidence type="ECO:0000256" key="6">
    <source>
        <dbReference type="ARBA" id="ARBA00022490"/>
    </source>
</evidence>
<evidence type="ECO:0000256" key="3">
    <source>
        <dbReference type="ARBA" id="ARBA00005286"/>
    </source>
</evidence>
<dbReference type="AlphaFoldDB" id="B8LCA1"/>
<dbReference type="EC" id="1.13.99.1" evidence="4 14"/>
<keyword evidence="6 14" id="KW-0963">Cytoplasm</keyword>
<comment type="similarity">
    <text evidence="3 14">Belongs to the myo-inositol oxygenase family.</text>
</comment>
<evidence type="ECO:0000313" key="17">
    <source>
        <dbReference type="Proteomes" id="UP000001449"/>
    </source>
</evidence>
<dbReference type="Pfam" id="PF05153">
    <property type="entry name" value="MIOX"/>
    <property type="match status" value="1"/>
</dbReference>
<evidence type="ECO:0000256" key="1">
    <source>
        <dbReference type="ARBA" id="ARBA00004496"/>
    </source>
</evidence>
<evidence type="ECO:0000256" key="13">
    <source>
        <dbReference type="PIRSR" id="PIRSR607828-2"/>
    </source>
</evidence>
<feature type="binding site" evidence="12">
    <location>
        <begin position="179"/>
        <end position="180"/>
    </location>
    <ligand>
        <name>substrate</name>
    </ligand>
</feature>
<dbReference type="STRING" id="35128.B8LCA1"/>
<sequence>MTSIPSSLPSSTDEPTANTTNTNLTTKPSIPTNLTEIQTNSSSKTTEQFRTYTQDNHDETPSRVVEHYRDMRMFQTVDFYERMAEKYSFADGKYRKLMAIEEAFVELENYVDASDPDLDLPNLLHLLQTAEGIRKANHPDWLQLTGLLHDMGKIMFLWGNGTNGQDGYSPNGKQWALGGDTFVVGCQIPNEAVVFPEFNALNPDMTNEKYNTKYGMYEPHCGLDNLKFAWGHDEYMYRMLVANETTLPREALDMIRYHSAYPWHEKGAYRHMMKEEDYEREKWVQMFNKFDLYTKDEENELRGERMSEELLPYYRGLLEKYGLGGKLKW</sequence>
<feature type="binding site" evidence="13">
    <location>
        <position position="258"/>
    </location>
    <ligand>
        <name>Fe cation</name>
        <dbReference type="ChEBI" id="CHEBI:24875"/>
        <label>1</label>
    </ligand>
</feature>
<comment type="subcellular location">
    <subcellularLocation>
        <location evidence="1 14">Cytoplasm</location>
    </subcellularLocation>
</comment>
<dbReference type="Proteomes" id="UP000001449">
    <property type="component" value="Chromosome 11"/>
</dbReference>
<evidence type="ECO:0000256" key="5">
    <source>
        <dbReference type="ARBA" id="ARBA00019269"/>
    </source>
</evidence>
<gene>
    <name evidence="16" type="ORF">THAPSDRAFT_269590</name>
</gene>
<evidence type="ECO:0000256" key="15">
    <source>
        <dbReference type="SAM" id="MobiDB-lite"/>
    </source>
</evidence>
<dbReference type="PaxDb" id="35128-Thaps269590"/>
<feature type="compositionally biased region" description="Low complexity" evidence="15">
    <location>
        <begin position="16"/>
        <end position="26"/>
    </location>
</feature>
<feature type="binding site" evidence="13">
    <location>
        <position position="125"/>
    </location>
    <ligand>
        <name>Fe cation</name>
        <dbReference type="ChEBI" id="CHEBI:24875"/>
        <label>1</label>
    </ligand>
</feature>
<dbReference type="KEGG" id="tps:THAPSDRAFT_269590"/>
<evidence type="ECO:0000256" key="9">
    <source>
        <dbReference type="ARBA" id="ARBA00023004"/>
    </source>
</evidence>
<dbReference type="RefSeq" id="XP_002296648.1">
    <property type="nucleotide sequence ID" value="XM_002296612.1"/>
</dbReference>
<comment type="catalytic activity">
    <reaction evidence="11 14">
        <text>myo-inositol + O2 = D-glucuronate + H2O + H(+)</text>
        <dbReference type="Rhea" id="RHEA:23696"/>
        <dbReference type="ChEBI" id="CHEBI:15377"/>
        <dbReference type="ChEBI" id="CHEBI:15378"/>
        <dbReference type="ChEBI" id="CHEBI:15379"/>
        <dbReference type="ChEBI" id="CHEBI:17268"/>
        <dbReference type="ChEBI" id="CHEBI:58720"/>
        <dbReference type="EC" id="1.13.99.1"/>
    </reaction>
</comment>
<proteinExistence type="inferred from homology"/>
<evidence type="ECO:0000256" key="2">
    <source>
        <dbReference type="ARBA" id="ARBA00005167"/>
    </source>
</evidence>
<feature type="binding site" evidence="13">
    <location>
        <position position="149"/>
    </location>
    <ligand>
        <name>Fe cation</name>
        <dbReference type="ChEBI" id="CHEBI:24875"/>
        <label>1</label>
    </ligand>
</feature>
<accession>B8LCA1</accession>
<dbReference type="UniPathway" id="UPA00111">
    <property type="reaction ID" value="UER00527"/>
</dbReference>
<keyword evidence="7 13" id="KW-0479">Metal-binding</keyword>
<dbReference type="OMA" id="RYNTKYG"/>
<feature type="binding site" evidence="12">
    <location>
        <begin position="258"/>
        <end position="259"/>
    </location>
    <ligand>
        <name>substrate</name>
    </ligand>
</feature>
<keyword evidence="8 14" id="KW-0560">Oxidoreductase</keyword>
<evidence type="ECO:0000256" key="11">
    <source>
        <dbReference type="ARBA" id="ARBA00048271"/>
    </source>
</evidence>
<keyword evidence="9 13" id="KW-0408">Iron</keyword>
<reference evidence="16 17" key="2">
    <citation type="journal article" date="2008" name="Nature">
        <title>The Phaeodactylum genome reveals the evolutionary history of diatom genomes.</title>
        <authorList>
            <person name="Bowler C."/>
            <person name="Allen A.E."/>
            <person name="Badger J.H."/>
            <person name="Grimwood J."/>
            <person name="Jabbari K."/>
            <person name="Kuo A."/>
            <person name="Maheswari U."/>
            <person name="Martens C."/>
            <person name="Maumus F."/>
            <person name="Otillar R.P."/>
            <person name="Rayko E."/>
            <person name="Salamov A."/>
            <person name="Vandepoele K."/>
            <person name="Beszteri B."/>
            <person name="Gruber A."/>
            <person name="Heijde M."/>
            <person name="Katinka M."/>
            <person name="Mock T."/>
            <person name="Valentin K."/>
            <person name="Verret F."/>
            <person name="Berges J.A."/>
            <person name="Brownlee C."/>
            <person name="Cadoret J.P."/>
            <person name="Chiovitti A."/>
            <person name="Choi C.J."/>
            <person name="Coesel S."/>
            <person name="De Martino A."/>
            <person name="Detter J.C."/>
            <person name="Durkin C."/>
            <person name="Falciatore A."/>
            <person name="Fournet J."/>
            <person name="Haruta M."/>
            <person name="Huysman M.J."/>
            <person name="Jenkins B.D."/>
            <person name="Jiroutova K."/>
            <person name="Jorgensen R.E."/>
            <person name="Joubert Y."/>
            <person name="Kaplan A."/>
            <person name="Kroger N."/>
            <person name="Kroth P.G."/>
            <person name="La Roche J."/>
            <person name="Lindquist E."/>
            <person name="Lommer M."/>
            <person name="Martin-Jezequel V."/>
            <person name="Lopez P.J."/>
            <person name="Lucas S."/>
            <person name="Mangogna M."/>
            <person name="McGinnis K."/>
            <person name="Medlin L.K."/>
            <person name="Montsant A."/>
            <person name="Oudot-Le Secq M.P."/>
            <person name="Napoli C."/>
            <person name="Obornik M."/>
            <person name="Parker M.S."/>
            <person name="Petit J.L."/>
            <person name="Porcel B.M."/>
            <person name="Poulsen N."/>
            <person name="Robison M."/>
            <person name="Rychlewski L."/>
            <person name="Rynearson T.A."/>
            <person name="Schmutz J."/>
            <person name="Shapiro H."/>
            <person name="Siaut M."/>
            <person name="Stanley M."/>
            <person name="Sussman M.R."/>
            <person name="Taylor A.R."/>
            <person name="Vardi A."/>
            <person name="von Dassow P."/>
            <person name="Vyverman W."/>
            <person name="Willis A."/>
            <person name="Wyrwicz L.S."/>
            <person name="Rokhsar D.S."/>
            <person name="Weissenbach J."/>
            <person name="Armbrust E.V."/>
            <person name="Green B.R."/>
            <person name="Van de Peer Y."/>
            <person name="Grigoriev I.V."/>
        </authorList>
    </citation>
    <scope>NUCLEOTIDE SEQUENCE [LARGE SCALE GENOMIC DNA]</scope>
    <source>
        <strain evidence="16 17">CCMP1335</strain>
    </source>
</reference>
<dbReference type="PANTHER" id="PTHR12588:SF0">
    <property type="entry name" value="INOSITOL OXYGENASE"/>
    <property type="match status" value="1"/>
</dbReference>
<evidence type="ECO:0000256" key="10">
    <source>
        <dbReference type="ARBA" id="ARBA00029668"/>
    </source>
</evidence>
<dbReference type="GeneID" id="7445448"/>
<evidence type="ECO:0000256" key="14">
    <source>
        <dbReference type="RuleBase" id="RU367039"/>
    </source>
</evidence>
<comment type="pathway">
    <text evidence="2 14">Polyol metabolism; myo-inositol degradation into D-glucuronate; D-glucuronate from myo-inositol: step 1/1.</text>
</comment>
<feature type="compositionally biased region" description="Polar residues" evidence="15">
    <location>
        <begin position="1"/>
        <end position="15"/>
    </location>
</feature>
<dbReference type="GO" id="GO:0050113">
    <property type="term" value="F:inositol oxygenase activity"/>
    <property type="evidence" value="ECO:0000318"/>
    <property type="project" value="GO_Central"/>
</dbReference>
<feature type="compositionally biased region" description="Polar residues" evidence="15">
    <location>
        <begin position="27"/>
        <end position="54"/>
    </location>
</feature>
<comment type="cofactor">
    <cofactor evidence="13 14">
        <name>Fe cation</name>
        <dbReference type="ChEBI" id="CHEBI:24875"/>
    </cofactor>
    <text evidence="13 14">Binds 2 iron ions per subunit.</text>
</comment>
<evidence type="ECO:0000256" key="12">
    <source>
        <dbReference type="PIRSR" id="PIRSR607828-1"/>
    </source>
</evidence>
<feature type="binding site" evidence="13">
    <location>
        <position position="150"/>
    </location>
    <ligand>
        <name>Fe cation</name>
        <dbReference type="ChEBI" id="CHEBI:24875"/>
        <label>1</label>
    </ligand>
</feature>
<dbReference type="GO" id="GO:0005506">
    <property type="term" value="F:iron ion binding"/>
    <property type="evidence" value="ECO:0007669"/>
    <property type="project" value="InterPro"/>
</dbReference>
<dbReference type="EMBL" id="DS999416">
    <property type="protein sequence ID" value="EED87043.1"/>
    <property type="molecule type" value="Genomic_DNA"/>
</dbReference>
<dbReference type="GO" id="GO:0019310">
    <property type="term" value="P:inositol catabolic process"/>
    <property type="evidence" value="ECO:0000318"/>
    <property type="project" value="GO_Central"/>
</dbReference>
<reference evidence="16 17" key="1">
    <citation type="journal article" date="2004" name="Science">
        <title>The genome of the diatom Thalassiosira pseudonana: ecology, evolution, and metabolism.</title>
        <authorList>
            <person name="Armbrust E.V."/>
            <person name="Berges J.A."/>
            <person name="Bowler C."/>
            <person name="Green B.R."/>
            <person name="Martinez D."/>
            <person name="Putnam N.H."/>
            <person name="Zhou S."/>
            <person name="Allen A.E."/>
            <person name="Apt K.E."/>
            <person name="Bechner M."/>
            <person name="Brzezinski M.A."/>
            <person name="Chaal B.K."/>
            <person name="Chiovitti A."/>
            <person name="Davis A.K."/>
            <person name="Demarest M.S."/>
            <person name="Detter J.C."/>
            <person name="Glavina T."/>
            <person name="Goodstein D."/>
            <person name="Hadi M.Z."/>
            <person name="Hellsten U."/>
            <person name="Hildebrand M."/>
            <person name="Jenkins B.D."/>
            <person name="Jurka J."/>
            <person name="Kapitonov V.V."/>
            <person name="Kroger N."/>
            <person name="Lau W.W."/>
            <person name="Lane T.W."/>
            <person name="Larimer F.W."/>
            <person name="Lippmeier J.C."/>
            <person name="Lucas S."/>
            <person name="Medina M."/>
            <person name="Montsant A."/>
            <person name="Obornik M."/>
            <person name="Parker M.S."/>
            <person name="Palenik B."/>
            <person name="Pazour G.J."/>
            <person name="Richardson P.M."/>
            <person name="Rynearson T.A."/>
            <person name="Saito M.A."/>
            <person name="Schwartz D.C."/>
            <person name="Thamatrakoln K."/>
            <person name="Valentin K."/>
            <person name="Vardi A."/>
            <person name="Wilkerson F.P."/>
            <person name="Rokhsar D.S."/>
        </authorList>
    </citation>
    <scope>NUCLEOTIDE SEQUENCE [LARGE SCALE GENOMIC DNA]</scope>
    <source>
        <strain evidence="16 17">CCMP1335</strain>
    </source>
</reference>
<organism evidence="16 17">
    <name type="scientific">Thalassiosira pseudonana</name>
    <name type="common">Marine diatom</name>
    <name type="synonym">Cyclotella nana</name>
    <dbReference type="NCBI Taxonomy" id="35128"/>
    <lineage>
        <taxon>Eukaryota</taxon>
        <taxon>Sar</taxon>
        <taxon>Stramenopiles</taxon>
        <taxon>Ochrophyta</taxon>
        <taxon>Bacillariophyta</taxon>
        <taxon>Coscinodiscophyceae</taxon>
        <taxon>Thalassiosirophycidae</taxon>
        <taxon>Thalassiosirales</taxon>
        <taxon>Thalassiosiraceae</taxon>
        <taxon>Thalassiosira</taxon>
    </lineage>
</organism>
<feature type="region of interest" description="Disordered" evidence="15">
    <location>
        <begin position="1"/>
        <end position="62"/>
    </location>
</feature>
<keyword evidence="17" id="KW-1185">Reference proteome</keyword>
<dbReference type="InterPro" id="IPR007828">
    <property type="entry name" value="Inositol_oxygenase"/>
</dbReference>
<feature type="binding site" evidence="13">
    <location>
        <position position="291"/>
    </location>
    <ligand>
        <name>Fe cation</name>
        <dbReference type="ChEBI" id="CHEBI:24875"/>
        <label>1</label>
    </ligand>
</feature>
<dbReference type="Gene3D" id="1.10.3210.10">
    <property type="entry name" value="Hypothetical protein af1432"/>
    <property type="match status" value="1"/>
</dbReference>
<dbReference type="PANTHER" id="PTHR12588">
    <property type="entry name" value="MYOINOSITOL OXYGENASE"/>
    <property type="match status" value="1"/>
</dbReference>
<evidence type="ECO:0000256" key="4">
    <source>
        <dbReference type="ARBA" id="ARBA00011919"/>
    </source>
</evidence>
<dbReference type="InParanoid" id="B8LCA1"/>
<feature type="binding site" evidence="12">
    <location>
        <begin position="112"/>
        <end position="114"/>
    </location>
    <ligand>
        <name>substrate</name>
    </ligand>
</feature>
<feature type="binding site" evidence="12">
    <location>
        <position position="50"/>
    </location>
    <ligand>
        <name>substrate</name>
    </ligand>
</feature>
<protein>
    <recommendedName>
        <fullName evidence="5 14">Inositol oxygenase</fullName>
        <ecNumber evidence="4 14">1.13.99.1</ecNumber>
    </recommendedName>
    <alternativeName>
        <fullName evidence="10 14">Myo-inositol oxygenase</fullName>
    </alternativeName>
</protein>
<dbReference type="eggNOG" id="KOG1573">
    <property type="taxonomic scope" value="Eukaryota"/>
</dbReference>
<evidence type="ECO:0000313" key="16">
    <source>
        <dbReference type="EMBL" id="EED87043.1"/>
    </source>
</evidence>
<feature type="binding site" evidence="13">
    <location>
        <position position="232"/>
    </location>
    <ligand>
        <name>Fe cation</name>
        <dbReference type="ChEBI" id="CHEBI:24875"/>
        <label>1</label>
    </ligand>
</feature>
<evidence type="ECO:0000256" key="8">
    <source>
        <dbReference type="ARBA" id="ARBA00023002"/>
    </source>
</evidence>
<dbReference type="GO" id="GO:0005737">
    <property type="term" value="C:cytoplasm"/>
    <property type="evidence" value="ECO:0007669"/>
    <property type="project" value="UniProtKB-SubCell"/>
</dbReference>
<dbReference type="SUPFAM" id="SSF109604">
    <property type="entry name" value="HD-domain/PDEase-like"/>
    <property type="match status" value="1"/>
</dbReference>